<evidence type="ECO:0000313" key="1">
    <source>
        <dbReference type="EnsemblProtists" id="HpaP801843"/>
    </source>
</evidence>
<reference evidence="2" key="1">
    <citation type="journal article" date="2010" name="Science">
        <title>Signatures of adaptation to obligate biotrophy in the Hyaloperonospora arabidopsidis genome.</title>
        <authorList>
            <person name="Baxter L."/>
            <person name="Tripathy S."/>
            <person name="Ishaque N."/>
            <person name="Boot N."/>
            <person name="Cabral A."/>
            <person name="Kemen E."/>
            <person name="Thines M."/>
            <person name="Ah-Fong A."/>
            <person name="Anderson R."/>
            <person name="Badejoko W."/>
            <person name="Bittner-Eddy P."/>
            <person name="Boore J.L."/>
            <person name="Chibucos M.C."/>
            <person name="Coates M."/>
            <person name="Dehal P."/>
            <person name="Delehaunty K."/>
            <person name="Dong S."/>
            <person name="Downton P."/>
            <person name="Dumas B."/>
            <person name="Fabro G."/>
            <person name="Fronick C."/>
            <person name="Fuerstenberg S.I."/>
            <person name="Fulton L."/>
            <person name="Gaulin E."/>
            <person name="Govers F."/>
            <person name="Hughes L."/>
            <person name="Humphray S."/>
            <person name="Jiang R.H."/>
            <person name="Judelson H."/>
            <person name="Kamoun S."/>
            <person name="Kyung K."/>
            <person name="Meijer H."/>
            <person name="Minx P."/>
            <person name="Morris P."/>
            <person name="Nelson J."/>
            <person name="Phuntumart V."/>
            <person name="Qutob D."/>
            <person name="Rehmany A."/>
            <person name="Rougon-Cardoso A."/>
            <person name="Ryden P."/>
            <person name="Torto-Alalibo T."/>
            <person name="Studholme D."/>
            <person name="Wang Y."/>
            <person name="Win J."/>
            <person name="Wood J."/>
            <person name="Clifton S.W."/>
            <person name="Rogers J."/>
            <person name="Van den Ackerveken G."/>
            <person name="Jones J.D."/>
            <person name="McDowell J.M."/>
            <person name="Beynon J."/>
            <person name="Tyler B.M."/>
        </authorList>
    </citation>
    <scope>NUCLEOTIDE SEQUENCE [LARGE SCALE GENOMIC DNA]</scope>
    <source>
        <strain evidence="2">Emoy2</strain>
    </source>
</reference>
<dbReference type="VEuPathDB" id="FungiDB:HpaG801843"/>
<sequence length="128" mass="14087">MHGKRVLLLLDNASCHYGTAECYNVKLEFLPPNMIAHLQQFGAGLTCGVSVGEYIGTDDDEPIKCDSDKIEHEAIENDNDGDSSDEVTFGPSEALDCCLRLSSFLSLQHDSDELTKNLASITEHVRKQ</sequence>
<organism evidence="1 2">
    <name type="scientific">Hyaloperonospora arabidopsidis (strain Emoy2)</name>
    <name type="common">Downy mildew agent</name>
    <name type="synonym">Peronospora arabidopsidis</name>
    <dbReference type="NCBI Taxonomy" id="559515"/>
    <lineage>
        <taxon>Eukaryota</taxon>
        <taxon>Sar</taxon>
        <taxon>Stramenopiles</taxon>
        <taxon>Oomycota</taxon>
        <taxon>Peronosporomycetes</taxon>
        <taxon>Peronosporales</taxon>
        <taxon>Peronosporaceae</taxon>
        <taxon>Hyaloperonospora</taxon>
    </lineage>
</organism>
<protein>
    <recommendedName>
        <fullName evidence="3">DDE-1 domain-containing protein</fullName>
    </recommendedName>
</protein>
<accession>M4B6E2</accession>
<reference evidence="1" key="2">
    <citation type="submission" date="2015-06" db="UniProtKB">
        <authorList>
            <consortium name="EnsemblProtists"/>
        </authorList>
    </citation>
    <scope>IDENTIFICATION</scope>
    <source>
        <strain evidence="1">Emoy2</strain>
    </source>
</reference>
<evidence type="ECO:0008006" key="3">
    <source>
        <dbReference type="Google" id="ProtNLM"/>
    </source>
</evidence>
<dbReference type="InParanoid" id="M4B6E2"/>
<dbReference type="Proteomes" id="UP000011713">
    <property type="component" value="Unassembled WGS sequence"/>
</dbReference>
<proteinExistence type="predicted"/>
<dbReference type="EMBL" id="JH598543">
    <property type="status" value="NOT_ANNOTATED_CDS"/>
    <property type="molecule type" value="Genomic_DNA"/>
</dbReference>
<dbReference type="HOGENOM" id="CLU_1963814_0_0_1"/>
<dbReference type="AlphaFoldDB" id="M4B6E2"/>
<name>M4B6E2_HYAAE</name>
<keyword evidence="2" id="KW-1185">Reference proteome</keyword>
<dbReference type="EnsemblProtists" id="HpaT801843">
    <property type="protein sequence ID" value="HpaP801843"/>
    <property type="gene ID" value="HpaG801843"/>
</dbReference>
<evidence type="ECO:0000313" key="2">
    <source>
        <dbReference type="Proteomes" id="UP000011713"/>
    </source>
</evidence>